<feature type="transmembrane region" description="Helical" evidence="1">
    <location>
        <begin position="82"/>
        <end position="101"/>
    </location>
</feature>
<reference evidence="3" key="1">
    <citation type="journal article" date="2019" name="Int. J. Syst. Evol. Microbiol.">
        <title>The Global Catalogue of Microorganisms (GCM) 10K type strain sequencing project: providing services to taxonomists for standard genome sequencing and annotation.</title>
        <authorList>
            <consortium name="The Broad Institute Genomics Platform"/>
            <consortium name="The Broad Institute Genome Sequencing Center for Infectious Disease"/>
            <person name="Wu L."/>
            <person name="Ma J."/>
        </authorList>
    </citation>
    <scope>NUCLEOTIDE SEQUENCE [LARGE SCALE GENOMIC DNA]</scope>
    <source>
        <strain evidence="3">JCM 18019</strain>
    </source>
</reference>
<keyword evidence="1" id="KW-1133">Transmembrane helix</keyword>
<accession>A0ABP9LTY1</accession>
<comment type="caution">
    <text evidence="2">The sequence shown here is derived from an EMBL/GenBank/DDBJ whole genome shotgun (WGS) entry which is preliminary data.</text>
</comment>
<keyword evidence="1" id="KW-0812">Transmembrane</keyword>
<dbReference type="RefSeq" id="WP_345199629.1">
    <property type="nucleotide sequence ID" value="NZ_BAABHX010000001.1"/>
</dbReference>
<evidence type="ECO:0000313" key="3">
    <source>
        <dbReference type="Proteomes" id="UP001500353"/>
    </source>
</evidence>
<evidence type="ECO:0000256" key="1">
    <source>
        <dbReference type="SAM" id="Phobius"/>
    </source>
</evidence>
<keyword evidence="1" id="KW-0472">Membrane</keyword>
<feature type="transmembrane region" description="Helical" evidence="1">
    <location>
        <begin position="58"/>
        <end position="76"/>
    </location>
</feature>
<gene>
    <name evidence="2" type="ORF">GCM10023210_01140</name>
</gene>
<name>A0ABP9LTY1_9FLAO</name>
<dbReference type="Proteomes" id="UP001500353">
    <property type="component" value="Unassembled WGS sequence"/>
</dbReference>
<keyword evidence="3" id="KW-1185">Reference proteome</keyword>
<protein>
    <submittedName>
        <fullName evidence="2">Uncharacterized protein</fullName>
    </submittedName>
</protein>
<organism evidence="2 3">
    <name type="scientific">Chryseobacterium ginsengisoli</name>
    <dbReference type="NCBI Taxonomy" id="363853"/>
    <lineage>
        <taxon>Bacteria</taxon>
        <taxon>Pseudomonadati</taxon>
        <taxon>Bacteroidota</taxon>
        <taxon>Flavobacteriia</taxon>
        <taxon>Flavobacteriales</taxon>
        <taxon>Weeksellaceae</taxon>
        <taxon>Chryseobacterium group</taxon>
        <taxon>Chryseobacterium</taxon>
    </lineage>
</organism>
<dbReference type="EMBL" id="BAABHX010000001">
    <property type="protein sequence ID" value="GAA5083049.1"/>
    <property type="molecule type" value="Genomic_DNA"/>
</dbReference>
<evidence type="ECO:0000313" key="2">
    <source>
        <dbReference type="EMBL" id="GAA5083049.1"/>
    </source>
</evidence>
<sequence length="210" mass="24579">MIGIVDITSSKKLNKQAIVTKFLVIFVPIFPTGHYFIDRNNSAEYKAKKCKENLLKGYLLTSVPFVFLMLIAFAFGSNFSPIPLVIIYGVFVLIFSYLYNAQSTDEEETERLLFQKSITLNALPEYLILKEQIKIRDFIISNLKKHLRDYDMNWMDNVKTANYDSFSLPLYFAAMGYEKEINKTDENLEYYKILKNRYSEEIKNKQHSNP</sequence>
<proteinExistence type="predicted"/>
<feature type="transmembrane region" description="Helical" evidence="1">
    <location>
        <begin position="18"/>
        <end position="37"/>
    </location>
</feature>